<dbReference type="RefSeq" id="WP_379665147.1">
    <property type="nucleotide sequence ID" value="NZ_JBHULH010000001.1"/>
</dbReference>
<sequence>MKKQILNIGKALNSSELKQTFGGAPGGDFICESTHNFCSPSNTGLCRWNEECNYPLGRCMCPEDF</sequence>
<proteinExistence type="predicted"/>
<organism evidence="1 2">
    <name type="scientific">Pseudotenacibaculum haliotis</name>
    <dbReference type="NCBI Taxonomy" id="1862138"/>
    <lineage>
        <taxon>Bacteria</taxon>
        <taxon>Pseudomonadati</taxon>
        <taxon>Bacteroidota</taxon>
        <taxon>Flavobacteriia</taxon>
        <taxon>Flavobacteriales</taxon>
        <taxon>Flavobacteriaceae</taxon>
        <taxon>Pseudotenacibaculum</taxon>
    </lineage>
</organism>
<gene>
    <name evidence="1" type="ORF">ACFSRZ_03595</name>
</gene>
<comment type="caution">
    <text evidence="1">The sequence shown here is derived from an EMBL/GenBank/DDBJ whole genome shotgun (WGS) entry which is preliminary data.</text>
</comment>
<evidence type="ECO:0000313" key="1">
    <source>
        <dbReference type="EMBL" id="MFD2566440.1"/>
    </source>
</evidence>
<evidence type="ECO:0008006" key="3">
    <source>
        <dbReference type="Google" id="ProtNLM"/>
    </source>
</evidence>
<reference evidence="2" key="1">
    <citation type="journal article" date="2019" name="Int. J. Syst. Evol. Microbiol.">
        <title>The Global Catalogue of Microorganisms (GCM) 10K type strain sequencing project: providing services to taxonomists for standard genome sequencing and annotation.</title>
        <authorList>
            <consortium name="The Broad Institute Genomics Platform"/>
            <consortium name="The Broad Institute Genome Sequencing Center for Infectious Disease"/>
            <person name="Wu L."/>
            <person name="Ma J."/>
        </authorList>
    </citation>
    <scope>NUCLEOTIDE SEQUENCE [LARGE SCALE GENOMIC DNA]</scope>
    <source>
        <strain evidence="2">KCTC 52127</strain>
    </source>
</reference>
<dbReference type="Proteomes" id="UP001597508">
    <property type="component" value="Unassembled WGS sequence"/>
</dbReference>
<dbReference type="EMBL" id="JBHULH010000001">
    <property type="protein sequence ID" value="MFD2566440.1"/>
    <property type="molecule type" value="Genomic_DNA"/>
</dbReference>
<keyword evidence="2" id="KW-1185">Reference proteome</keyword>
<evidence type="ECO:0000313" key="2">
    <source>
        <dbReference type="Proteomes" id="UP001597508"/>
    </source>
</evidence>
<accession>A0ABW5LP53</accession>
<protein>
    <recommendedName>
        <fullName evidence="3">Bacteriocin</fullName>
    </recommendedName>
</protein>
<name>A0ABW5LP53_9FLAO</name>